<dbReference type="Proteomes" id="UP000243376">
    <property type="component" value="Unassembled WGS sequence"/>
</dbReference>
<dbReference type="AlphaFoldDB" id="A0A2J6XD17"/>
<sequence>MITHQDPIAALAAKAIEHMNSDHADVVLMYARGLAGISWAQTACLTVLQADGMELHVSGHGQTASVWIPFHPPLRQAEQLRSRLIELMQQASDRLDAETMIVSPPPIDDPVDPQHLYNLIATRRSFALTDIAPDPLDFQTVTTLLEAANWAPSHGQTE</sequence>
<reference evidence="2 3" key="1">
    <citation type="submission" date="2018-01" db="EMBL/GenBank/DDBJ databases">
        <title>Metagenomic assembled genomes from two thermal pools in the Uzon Caldera, Kamchatka, Russia.</title>
        <authorList>
            <person name="Wilkins L."/>
            <person name="Ettinger C."/>
        </authorList>
    </citation>
    <scope>NUCLEOTIDE SEQUENCE [LARGE SCALE GENOMIC DNA]</scope>
    <source>
        <strain evidence="2">ZAV-02</strain>
    </source>
</reference>
<dbReference type="SUPFAM" id="SSF55469">
    <property type="entry name" value="FMN-dependent nitroreductase-like"/>
    <property type="match status" value="1"/>
</dbReference>
<protein>
    <submittedName>
        <fullName evidence="2">Nitroreductase</fullName>
    </submittedName>
</protein>
<proteinExistence type="predicted"/>
<evidence type="ECO:0000313" key="2">
    <source>
        <dbReference type="EMBL" id="PMP85742.1"/>
    </source>
</evidence>
<dbReference type="SUPFAM" id="SSF50475">
    <property type="entry name" value="FMN-binding split barrel"/>
    <property type="match status" value="1"/>
</dbReference>
<evidence type="ECO:0000259" key="1">
    <source>
        <dbReference type="Pfam" id="PF10615"/>
    </source>
</evidence>
<name>A0A2J6XD17_9CHLR</name>
<feature type="domain" description="DUF2470" evidence="1">
    <location>
        <begin position="13"/>
        <end position="87"/>
    </location>
</feature>
<dbReference type="InterPro" id="IPR000415">
    <property type="entry name" value="Nitroreductase-like"/>
</dbReference>
<dbReference type="InterPro" id="IPR019595">
    <property type="entry name" value="DUF2470"/>
</dbReference>
<dbReference type="Gene3D" id="3.20.180.10">
    <property type="entry name" value="PNP-oxidase-like"/>
    <property type="match status" value="1"/>
</dbReference>
<dbReference type="Pfam" id="PF10615">
    <property type="entry name" value="DUF2470"/>
    <property type="match status" value="1"/>
</dbReference>
<gene>
    <name evidence="2" type="ORF">C0184_02060</name>
</gene>
<organism evidence="2 3">
    <name type="scientific">Chloroflexus aggregans</name>
    <dbReference type="NCBI Taxonomy" id="152260"/>
    <lineage>
        <taxon>Bacteria</taxon>
        <taxon>Bacillati</taxon>
        <taxon>Chloroflexota</taxon>
        <taxon>Chloroflexia</taxon>
        <taxon>Chloroflexales</taxon>
        <taxon>Chloroflexineae</taxon>
        <taxon>Chloroflexaceae</taxon>
        <taxon>Chloroflexus</taxon>
    </lineage>
</organism>
<dbReference type="Gene3D" id="3.40.109.10">
    <property type="entry name" value="NADH Oxidase"/>
    <property type="match status" value="1"/>
</dbReference>
<dbReference type="EMBL" id="PNIQ01000144">
    <property type="protein sequence ID" value="PMP85742.1"/>
    <property type="molecule type" value="Genomic_DNA"/>
</dbReference>
<dbReference type="InterPro" id="IPR037119">
    <property type="entry name" value="Haem_oxidase_HugZ-like_sf"/>
</dbReference>
<comment type="caution">
    <text evidence="2">The sequence shown here is derived from an EMBL/GenBank/DDBJ whole genome shotgun (WGS) entry which is preliminary data.</text>
</comment>
<dbReference type="GO" id="GO:0016491">
    <property type="term" value="F:oxidoreductase activity"/>
    <property type="evidence" value="ECO:0007669"/>
    <property type="project" value="InterPro"/>
</dbReference>
<accession>A0A2J6XD17</accession>
<evidence type="ECO:0000313" key="3">
    <source>
        <dbReference type="Proteomes" id="UP000243376"/>
    </source>
</evidence>
<feature type="non-terminal residue" evidence="2">
    <location>
        <position position="158"/>
    </location>
</feature>